<keyword evidence="2" id="KW-1185">Reference proteome</keyword>
<dbReference type="InterPro" id="IPR027417">
    <property type="entry name" value="P-loop_NTPase"/>
</dbReference>
<organism evidence="1 2">
    <name type="scientific">Spartinivicinus marinus</name>
    <dbReference type="NCBI Taxonomy" id="2994442"/>
    <lineage>
        <taxon>Bacteria</taxon>
        <taxon>Pseudomonadati</taxon>
        <taxon>Pseudomonadota</taxon>
        <taxon>Gammaproteobacteria</taxon>
        <taxon>Oceanospirillales</taxon>
        <taxon>Zooshikellaceae</taxon>
        <taxon>Spartinivicinus</taxon>
    </lineage>
</organism>
<reference evidence="1 2" key="1">
    <citation type="submission" date="2020-07" db="EMBL/GenBank/DDBJ databases">
        <title>Endozoicomonas sp. nov., isolated from sediment.</title>
        <authorList>
            <person name="Gu T."/>
        </authorList>
    </citation>
    <scope>NUCLEOTIDE SEQUENCE [LARGE SCALE GENOMIC DNA]</scope>
    <source>
        <strain evidence="1 2">SM1973</strain>
    </source>
</reference>
<dbReference type="InterPro" id="IPR048444">
    <property type="entry name" value="DNMK"/>
</dbReference>
<evidence type="ECO:0000313" key="1">
    <source>
        <dbReference type="EMBL" id="NYZ70169.1"/>
    </source>
</evidence>
<dbReference type="Gene3D" id="3.40.50.300">
    <property type="entry name" value="P-loop containing nucleotide triphosphate hydrolases"/>
    <property type="match status" value="1"/>
</dbReference>
<comment type="caution">
    <text evidence="1">The sequence shown here is derived from an EMBL/GenBank/DDBJ whole genome shotgun (WGS) entry which is preliminary data.</text>
</comment>
<dbReference type="EMBL" id="JACCKB010000307">
    <property type="protein sequence ID" value="NYZ70169.1"/>
    <property type="molecule type" value="Genomic_DNA"/>
</dbReference>
<sequence length="104" mass="11822">QNTIITDVRLNREAEYIKNRGGVIIEVVRNNTPKVENHITEQGIDKKLIDFSVLNDSLEGLQEQAEDIHFNIVEKISAELPQKRKAINEAVSLLNEIFNGKVNQ</sequence>
<feature type="non-terminal residue" evidence="1">
    <location>
        <position position="1"/>
    </location>
</feature>
<evidence type="ECO:0000313" key="2">
    <source>
        <dbReference type="Proteomes" id="UP000569732"/>
    </source>
</evidence>
<dbReference type="RefSeq" id="WP_219340320.1">
    <property type="nucleotide sequence ID" value="NZ_JACCKB010000307.1"/>
</dbReference>
<proteinExistence type="predicted"/>
<protein>
    <submittedName>
        <fullName evidence="1">Uncharacterized protein</fullName>
    </submittedName>
</protein>
<name>A0A853IB33_9GAMM</name>
<dbReference type="Pfam" id="PF21448">
    <property type="entry name" value="DNMK"/>
    <property type="match status" value="1"/>
</dbReference>
<dbReference type="AlphaFoldDB" id="A0A853IB33"/>
<dbReference type="Proteomes" id="UP000569732">
    <property type="component" value="Unassembled WGS sequence"/>
</dbReference>
<gene>
    <name evidence="1" type="ORF">H0A36_29590</name>
</gene>
<accession>A0A853IB33</accession>